<dbReference type="GO" id="GO:0016020">
    <property type="term" value="C:membrane"/>
    <property type="evidence" value="ECO:0007669"/>
    <property type="project" value="TreeGrafter"/>
</dbReference>
<proteinExistence type="predicted"/>
<dbReference type="Proteomes" id="UP000256829">
    <property type="component" value="Unassembled WGS sequence"/>
</dbReference>
<evidence type="ECO:0000256" key="1">
    <source>
        <dbReference type="SAM" id="SignalP"/>
    </source>
</evidence>
<dbReference type="RefSeq" id="WP_115841081.1">
    <property type="nucleotide sequence ID" value="NZ_CP183976.1"/>
</dbReference>
<evidence type="ECO:0000313" key="3">
    <source>
        <dbReference type="EMBL" id="RDY68569.1"/>
    </source>
</evidence>
<dbReference type="GO" id="GO:0047372">
    <property type="term" value="F:monoacylglycerol lipase activity"/>
    <property type="evidence" value="ECO:0007669"/>
    <property type="project" value="TreeGrafter"/>
</dbReference>
<dbReference type="GO" id="GO:0046464">
    <property type="term" value="P:acylglycerol catabolic process"/>
    <property type="evidence" value="ECO:0007669"/>
    <property type="project" value="TreeGrafter"/>
</dbReference>
<keyword evidence="3" id="KW-0378">Hydrolase</keyword>
<feature type="domain" description="AB hydrolase-1" evidence="2">
    <location>
        <begin position="51"/>
        <end position="284"/>
    </location>
</feature>
<keyword evidence="4" id="KW-1185">Reference proteome</keyword>
<sequence>MRRLPLLFLLVVGAFFPAHAIAADGAAAAETRTVQVGSDRIAYRKLGSGSPLVLVNRFRGTLDTWDPAFVDALARQHTVILFELPGIGYSQGAQPQTMEQAVASLDGFVDALGLRKFDLLGWSWGGLLAQAYLIDKPGRVDHAVLLATNPPGKNEIPLQPAFLERALKPVNDLADEEVLFFEPASSLSRDRARTSHERIRVRPDIDAHIPSQQAQFERYFQVAGEFHEDAAGRRQKLAQLDLPILVIAGDHDTSTAGQNWFPLIGKMQDARFVFYSRTGHAPHHQYPDEVSGLVVDFLGRAGAR</sequence>
<accession>A0A3D8VGZ6</accession>
<dbReference type="InterPro" id="IPR050266">
    <property type="entry name" value="AB_hydrolase_sf"/>
</dbReference>
<evidence type="ECO:0000313" key="4">
    <source>
        <dbReference type="Proteomes" id="UP000256829"/>
    </source>
</evidence>
<dbReference type="Gene3D" id="3.40.50.1820">
    <property type="entry name" value="alpha/beta hydrolase"/>
    <property type="match status" value="1"/>
</dbReference>
<organism evidence="3 4">
    <name type="scientific">Lysobacter soli</name>
    <dbReference type="NCBI Taxonomy" id="453783"/>
    <lineage>
        <taxon>Bacteria</taxon>
        <taxon>Pseudomonadati</taxon>
        <taxon>Pseudomonadota</taxon>
        <taxon>Gammaproteobacteria</taxon>
        <taxon>Lysobacterales</taxon>
        <taxon>Lysobacteraceae</taxon>
        <taxon>Lysobacter</taxon>
    </lineage>
</organism>
<dbReference type="PANTHER" id="PTHR43798">
    <property type="entry name" value="MONOACYLGLYCEROL LIPASE"/>
    <property type="match status" value="1"/>
</dbReference>
<dbReference type="EMBL" id="QTJR01000002">
    <property type="protein sequence ID" value="RDY68569.1"/>
    <property type="molecule type" value="Genomic_DNA"/>
</dbReference>
<dbReference type="PANTHER" id="PTHR43798:SF5">
    <property type="entry name" value="MONOACYLGLYCEROL LIPASE ABHD6"/>
    <property type="match status" value="1"/>
</dbReference>
<dbReference type="InterPro" id="IPR029058">
    <property type="entry name" value="AB_hydrolase_fold"/>
</dbReference>
<feature type="chain" id="PRO_5017589395" evidence="1">
    <location>
        <begin position="23"/>
        <end position="304"/>
    </location>
</feature>
<comment type="caution">
    <text evidence="3">The sequence shown here is derived from an EMBL/GenBank/DDBJ whole genome shotgun (WGS) entry which is preliminary data.</text>
</comment>
<evidence type="ECO:0000259" key="2">
    <source>
        <dbReference type="Pfam" id="PF00561"/>
    </source>
</evidence>
<dbReference type="Pfam" id="PF00561">
    <property type="entry name" value="Abhydrolase_1"/>
    <property type="match status" value="1"/>
</dbReference>
<feature type="signal peptide" evidence="1">
    <location>
        <begin position="1"/>
        <end position="22"/>
    </location>
</feature>
<dbReference type="PRINTS" id="PR00111">
    <property type="entry name" value="ABHYDROLASE"/>
</dbReference>
<gene>
    <name evidence="3" type="ORF">DX912_03395</name>
</gene>
<dbReference type="SUPFAM" id="SSF53474">
    <property type="entry name" value="alpha/beta-Hydrolases"/>
    <property type="match status" value="1"/>
</dbReference>
<dbReference type="AlphaFoldDB" id="A0A3D8VGZ6"/>
<reference evidence="3 4" key="1">
    <citation type="submission" date="2018-08" db="EMBL/GenBank/DDBJ databases">
        <title>Lysobacter soli KCTC 22011, whole genome shotgun sequence.</title>
        <authorList>
            <person name="Zhang X."/>
            <person name="Feng G."/>
            <person name="Zhu H."/>
        </authorList>
    </citation>
    <scope>NUCLEOTIDE SEQUENCE [LARGE SCALE GENOMIC DNA]</scope>
    <source>
        <strain evidence="3 4">KCTC 22011</strain>
    </source>
</reference>
<dbReference type="InterPro" id="IPR000073">
    <property type="entry name" value="AB_hydrolase_1"/>
</dbReference>
<protein>
    <submittedName>
        <fullName evidence="3">Alpha/beta hydrolase</fullName>
    </submittedName>
</protein>
<keyword evidence="1" id="KW-0732">Signal</keyword>
<name>A0A3D8VGZ6_9GAMM</name>